<dbReference type="AlphaFoldDB" id="A0A271LHW2"/>
<gene>
    <name evidence="1" type="ORF">CIT26_20465</name>
</gene>
<name>A0A271LHW2_9HYPH</name>
<reference evidence="1 2" key="1">
    <citation type="submission" date="2017-08" db="EMBL/GenBank/DDBJ databases">
        <title>Mesorhizobium wenxinae sp. nov., a novel rhizobial species isolated from root nodules of chickpea (Cicer arietinum L.).</title>
        <authorList>
            <person name="Zhang J."/>
        </authorList>
    </citation>
    <scope>NUCLEOTIDE SEQUENCE [LARGE SCALE GENOMIC DNA]</scope>
    <source>
        <strain evidence="1 2">SDW018</strain>
    </source>
</reference>
<organism evidence="1 2">
    <name type="scientific">Mesorhizobium temperatum</name>
    <dbReference type="NCBI Taxonomy" id="241416"/>
    <lineage>
        <taxon>Bacteria</taxon>
        <taxon>Pseudomonadati</taxon>
        <taxon>Pseudomonadota</taxon>
        <taxon>Alphaproteobacteria</taxon>
        <taxon>Hyphomicrobiales</taxon>
        <taxon>Phyllobacteriaceae</taxon>
        <taxon>Mesorhizobium</taxon>
    </lineage>
</organism>
<sequence>MDGCIEPDMFSAAVRFWTRITPSRRQKAWPGTTRQVFGSRNEQMDIMTALAAARLVIIVRFTPPGLSFLPFWSLRR</sequence>
<evidence type="ECO:0000313" key="2">
    <source>
        <dbReference type="Proteomes" id="UP000216442"/>
    </source>
</evidence>
<keyword evidence="2" id="KW-1185">Reference proteome</keyword>
<comment type="caution">
    <text evidence="1">The sequence shown here is derived from an EMBL/GenBank/DDBJ whole genome shotgun (WGS) entry which is preliminary data.</text>
</comment>
<accession>A0A271LHW2</accession>
<proteinExistence type="predicted"/>
<evidence type="ECO:0000313" key="1">
    <source>
        <dbReference type="EMBL" id="PAQ07691.1"/>
    </source>
</evidence>
<protein>
    <submittedName>
        <fullName evidence="1">Uncharacterized protein</fullName>
    </submittedName>
</protein>
<dbReference type="EMBL" id="NPKJ01000057">
    <property type="protein sequence ID" value="PAQ07691.1"/>
    <property type="molecule type" value="Genomic_DNA"/>
</dbReference>
<dbReference type="Proteomes" id="UP000216442">
    <property type="component" value="Unassembled WGS sequence"/>
</dbReference>